<sequence>MTKVRIVTTLIMTAGLSCWSLTSHAITINQAWIAAKNTNPSYKIKQLEQEQSQFDTKVAKSALLPDLSATAGKTWSAHDATQPSGYTVTLNQSIWDSRSWLALDQAQAEVVYAQLELKKEQNRLAYGVIDAYFKLAQAQVAVGITREQHQDALHLLTLTQKKYQAGIILSTEVDDANTNVFGAYSDLLSQQSLLAEQQAILAKLINQPPQHVDEINSQNLHRPPLQKNTKQQWLKLAQDNSPDLLAAQQQLRQAKLAVKQQQADYYPNLSGNISYSNDFNGHSDNLNTGITLNVPLDLNGKIRSQVGKAKVGVQIAQQQLRQVELDLTNDINTRFNQLDLDWQRVDIGSKKLQADLKALKTKQIIYTSGTDGTTALDIIQIQEKVYKSKESLQDLLYTYWLHRIQLLSLTGQLNDKTIVQLSQALQQ</sequence>
<keyword evidence="8" id="KW-0732">Signal</keyword>
<dbReference type="GO" id="GO:1990281">
    <property type="term" value="C:efflux pump complex"/>
    <property type="evidence" value="ECO:0007669"/>
    <property type="project" value="TreeGrafter"/>
</dbReference>
<keyword evidence="6" id="KW-0472">Membrane</keyword>
<protein>
    <submittedName>
        <fullName evidence="9">Outer membrane protein TolC</fullName>
    </submittedName>
</protein>
<dbReference type="SUPFAM" id="SSF56954">
    <property type="entry name" value="Outer membrane efflux proteins (OEP)"/>
    <property type="match status" value="1"/>
</dbReference>
<dbReference type="Proteomes" id="UP000195719">
    <property type="component" value="Unassembled WGS sequence"/>
</dbReference>
<proteinExistence type="inferred from homology"/>
<dbReference type="GO" id="GO:0015288">
    <property type="term" value="F:porin activity"/>
    <property type="evidence" value="ECO:0007669"/>
    <property type="project" value="TreeGrafter"/>
</dbReference>
<keyword evidence="4" id="KW-1134">Transmembrane beta strand</keyword>
<evidence type="ECO:0000256" key="2">
    <source>
        <dbReference type="ARBA" id="ARBA00007613"/>
    </source>
</evidence>
<gene>
    <name evidence="9" type="primary">tolC_1</name>
    <name evidence="9" type="ORF">PAND9192_02133</name>
</gene>
<keyword evidence="7" id="KW-0998">Cell outer membrane</keyword>
<comment type="subcellular location">
    <subcellularLocation>
        <location evidence="1">Cell outer membrane</location>
    </subcellularLocation>
</comment>
<comment type="similarity">
    <text evidence="2">Belongs to the outer membrane factor (OMF) (TC 1.B.17) family.</text>
</comment>
<dbReference type="PROSITE" id="PS51257">
    <property type="entry name" value="PROKAR_LIPOPROTEIN"/>
    <property type="match status" value="1"/>
</dbReference>
<evidence type="ECO:0000256" key="5">
    <source>
        <dbReference type="ARBA" id="ARBA00022692"/>
    </source>
</evidence>
<dbReference type="RefSeq" id="WP_087853774.1">
    <property type="nucleotide sequence ID" value="NZ_FYAJ01000003.1"/>
</dbReference>
<reference evidence="10" key="1">
    <citation type="submission" date="2017-06" db="EMBL/GenBank/DDBJ databases">
        <authorList>
            <person name="Rodrigo-Torres L."/>
            <person name="Arahal R.D."/>
            <person name="Lucena T."/>
        </authorList>
    </citation>
    <scope>NUCLEOTIDE SEQUENCE [LARGE SCALE GENOMIC DNA]</scope>
    <source>
        <strain evidence="10">CECT 9192</strain>
    </source>
</reference>
<evidence type="ECO:0000313" key="10">
    <source>
        <dbReference type="Proteomes" id="UP000195719"/>
    </source>
</evidence>
<dbReference type="PANTHER" id="PTHR30026">
    <property type="entry name" value="OUTER MEMBRANE PROTEIN TOLC"/>
    <property type="match status" value="1"/>
</dbReference>
<feature type="signal peptide" evidence="8">
    <location>
        <begin position="1"/>
        <end position="25"/>
    </location>
</feature>
<keyword evidence="10" id="KW-1185">Reference proteome</keyword>
<dbReference type="Pfam" id="PF02321">
    <property type="entry name" value="OEP"/>
    <property type="match status" value="2"/>
</dbReference>
<dbReference type="AlphaFoldDB" id="A0A1Y6MFU3"/>
<accession>A0A1Y6MFU3</accession>
<keyword evidence="5" id="KW-0812">Transmembrane</keyword>
<evidence type="ECO:0000313" key="9">
    <source>
        <dbReference type="EMBL" id="SMY35455.1"/>
    </source>
</evidence>
<evidence type="ECO:0000256" key="7">
    <source>
        <dbReference type="ARBA" id="ARBA00023237"/>
    </source>
</evidence>
<dbReference type="Gene3D" id="1.20.1600.10">
    <property type="entry name" value="Outer membrane efflux proteins (OEP)"/>
    <property type="match status" value="1"/>
</dbReference>
<dbReference type="GO" id="GO:0009279">
    <property type="term" value="C:cell outer membrane"/>
    <property type="evidence" value="ECO:0007669"/>
    <property type="project" value="UniProtKB-SubCell"/>
</dbReference>
<feature type="chain" id="PRO_5012261006" evidence="8">
    <location>
        <begin position="26"/>
        <end position="427"/>
    </location>
</feature>
<evidence type="ECO:0000256" key="3">
    <source>
        <dbReference type="ARBA" id="ARBA00022448"/>
    </source>
</evidence>
<organism evidence="9 10">
    <name type="scientific">Photobacterium andalusiense</name>
    <dbReference type="NCBI Taxonomy" id="2204296"/>
    <lineage>
        <taxon>Bacteria</taxon>
        <taxon>Pseudomonadati</taxon>
        <taxon>Pseudomonadota</taxon>
        <taxon>Gammaproteobacteria</taxon>
        <taxon>Vibrionales</taxon>
        <taxon>Vibrionaceae</taxon>
        <taxon>Photobacterium</taxon>
    </lineage>
</organism>
<dbReference type="GO" id="GO:0015562">
    <property type="term" value="F:efflux transmembrane transporter activity"/>
    <property type="evidence" value="ECO:0007669"/>
    <property type="project" value="InterPro"/>
</dbReference>
<dbReference type="EMBL" id="FYAJ01000003">
    <property type="protein sequence ID" value="SMY35455.1"/>
    <property type="molecule type" value="Genomic_DNA"/>
</dbReference>
<evidence type="ECO:0000256" key="1">
    <source>
        <dbReference type="ARBA" id="ARBA00004442"/>
    </source>
</evidence>
<dbReference type="InterPro" id="IPR051906">
    <property type="entry name" value="TolC-like"/>
</dbReference>
<name>A0A1Y6MFU3_9GAMM</name>
<dbReference type="PANTHER" id="PTHR30026:SF20">
    <property type="entry name" value="OUTER MEMBRANE PROTEIN TOLC"/>
    <property type="match status" value="1"/>
</dbReference>
<evidence type="ECO:0000256" key="6">
    <source>
        <dbReference type="ARBA" id="ARBA00023136"/>
    </source>
</evidence>
<evidence type="ECO:0000256" key="4">
    <source>
        <dbReference type="ARBA" id="ARBA00022452"/>
    </source>
</evidence>
<dbReference type="InterPro" id="IPR003423">
    <property type="entry name" value="OMP_efflux"/>
</dbReference>
<evidence type="ECO:0000256" key="8">
    <source>
        <dbReference type="SAM" id="SignalP"/>
    </source>
</evidence>
<keyword evidence="3" id="KW-0813">Transport</keyword>